<gene>
    <name evidence="3" type="ORF">LACBIDRAFT_330521</name>
</gene>
<evidence type="ECO:0000259" key="2">
    <source>
        <dbReference type="Pfam" id="PF18803"/>
    </source>
</evidence>
<dbReference type="EMBL" id="DS547117">
    <property type="protein sequence ID" value="EDR04662.1"/>
    <property type="molecule type" value="Genomic_DNA"/>
</dbReference>
<dbReference type="KEGG" id="lbc:LACBIDRAFT_330521"/>
<dbReference type="PANTHER" id="PTHR33096:SF1">
    <property type="entry name" value="CXC1-LIKE CYSTEINE CLUSTER ASSOCIATED WITH KDZ TRANSPOSASES DOMAIN-CONTAINING PROTEIN"/>
    <property type="match status" value="1"/>
</dbReference>
<dbReference type="HOGENOM" id="CLU_003703_13_1_1"/>
<feature type="compositionally biased region" description="Acidic residues" evidence="1">
    <location>
        <begin position="271"/>
        <end position="295"/>
    </location>
</feature>
<protein>
    <submittedName>
        <fullName evidence="3">Predicted protein</fullName>
    </submittedName>
</protein>
<dbReference type="Proteomes" id="UP000001194">
    <property type="component" value="Unassembled WGS sequence"/>
</dbReference>
<keyword evidence="4" id="KW-1185">Reference proteome</keyword>
<dbReference type="InParanoid" id="B0DLK2"/>
<dbReference type="PANTHER" id="PTHR33096">
    <property type="entry name" value="CXC2 DOMAIN-CONTAINING PROTEIN"/>
    <property type="match status" value="1"/>
</dbReference>
<feature type="domain" description="CxC2-like cysteine cluster KDZ transposase-associated" evidence="2">
    <location>
        <begin position="333"/>
        <end position="408"/>
    </location>
</feature>
<reference evidence="3 4" key="1">
    <citation type="journal article" date="2008" name="Nature">
        <title>The genome of Laccaria bicolor provides insights into mycorrhizal symbiosis.</title>
        <authorList>
            <person name="Martin F."/>
            <person name="Aerts A."/>
            <person name="Ahren D."/>
            <person name="Brun A."/>
            <person name="Danchin E.G.J."/>
            <person name="Duchaussoy F."/>
            <person name="Gibon J."/>
            <person name="Kohler A."/>
            <person name="Lindquist E."/>
            <person name="Pereda V."/>
            <person name="Salamov A."/>
            <person name="Shapiro H.J."/>
            <person name="Wuyts J."/>
            <person name="Blaudez D."/>
            <person name="Buee M."/>
            <person name="Brokstein P."/>
            <person name="Canbaeck B."/>
            <person name="Cohen D."/>
            <person name="Courty P.E."/>
            <person name="Coutinho P.M."/>
            <person name="Delaruelle C."/>
            <person name="Detter J.C."/>
            <person name="Deveau A."/>
            <person name="DiFazio S."/>
            <person name="Duplessis S."/>
            <person name="Fraissinet-Tachet L."/>
            <person name="Lucic E."/>
            <person name="Frey-Klett P."/>
            <person name="Fourrey C."/>
            <person name="Feussner I."/>
            <person name="Gay G."/>
            <person name="Grimwood J."/>
            <person name="Hoegger P.J."/>
            <person name="Jain P."/>
            <person name="Kilaru S."/>
            <person name="Labbe J."/>
            <person name="Lin Y.C."/>
            <person name="Legue V."/>
            <person name="Le Tacon F."/>
            <person name="Marmeisse R."/>
            <person name="Melayah D."/>
            <person name="Montanini B."/>
            <person name="Muratet M."/>
            <person name="Nehls U."/>
            <person name="Niculita-Hirzel H."/>
            <person name="Oudot-Le Secq M.P."/>
            <person name="Peter M."/>
            <person name="Quesneville H."/>
            <person name="Rajashekar B."/>
            <person name="Reich M."/>
            <person name="Rouhier N."/>
            <person name="Schmutz J."/>
            <person name="Yin T."/>
            <person name="Chalot M."/>
            <person name="Henrissat B."/>
            <person name="Kuees U."/>
            <person name="Lucas S."/>
            <person name="Van de Peer Y."/>
            <person name="Podila G.K."/>
            <person name="Polle A."/>
            <person name="Pukkila P.J."/>
            <person name="Richardson P.M."/>
            <person name="Rouze P."/>
            <person name="Sanders I.R."/>
            <person name="Stajich J.E."/>
            <person name="Tunlid A."/>
            <person name="Tuskan G."/>
            <person name="Grigoriev I.V."/>
        </authorList>
    </citation>
    <scope>NUCLEOTIDE SEQUENCE [LARGE SCALE GENOMIC DNA]</scope>
    <source>
        <strain evidence="4">S238N-H82 / ATCC MYA-4686</strain>
    </source>
</reference>
<name>B0DLK2_LACBS</name>
<proteinExistence type="predicted"/>
<dbReference type="Pfam" id="PF18803">
    <property type="entry name" value="CxC2"/>
    <property type="match status" value="1"/>
</dbReference>
<dbReference type="RefSeq" id="XP_001884834.1">
    <property type="nucleotide sequence ID" value="XM_001884799.1"/>
</dbReference>
<sequence>MRLPVSGAAGQPHRRGTTECQEIGHSLASITTCVASRFPLICWTNPFGWRHPFVKQPGGKFKRSNTIAWRQTSLRQLLQLPPSQLLPKRSTILVKGMTKMPQSSPCIKGHRERTSALWETGLIFNLCHGGNPCPRLAESEMEENSRQDQQWISRIVGPAGGGATAAGETNSTEAPARGVETILDPLTVGSDNSPVARTSMAAGPIETPAGGNAAAGPVASPAENALESVTVGGKNVDTQYGGGGGTNIPDLNTRLGKAALELFGDDKGEGDVDEGYDSEDIDNVESESSEQDLHDDDAENVTDHATNEYYERMKGFDTPPQPVGEDPLGNPFITVVDTNGLHHLPIHYCMCPSSRPRDEQLLQERLFPSSFTSIRTVFTFRVLDDFRMTNLCCKSSCYQYFLKLRRLTCPTFPKSVPLEKWHMAVLPVPNLEPTYQTTGKRNQINGNFSADHLKQKNPLDDVPLTSGEGMMTNQTRYKSYLAHPMAIPQPRLRWANGTSVAVGQCLSLPRAMLAVGQLRQSTSHACRGQTSGGTSAAVGQCWVPQSTAGCACRRPAPAEHFPAAGSFGCDVTGIAAFACARSGAFILGSVVDFQKGEHQMNIDYALCGKVMVIYDVMCQYHVHLWKRISENPFLSFPEKLQLFAAIGLFHVHGHRDECLFRFATSFIPGAGMVDGEILESLWSQLNDISRSTRTSTLAHRSEVLDNHMNYSNWNKMVNIVSSVISKYKKSVVGLVDSQEYFEQLNHSALPSDVVKWTEDIRHAKKQRERGNLKAMDIMEPAKPANYEGKSSIFPFRFLEGPAAILLSAAGDRPDGDTGVADAPKSTADVQLDLMEQEAAATGETGQTSWIATGLKIEESQIDLRCFIRRLGSHPTTAQKLEIAKKRERLRSRVDTFNRTAWNFIGQNIQQSLSENVTLLVEEFDMDDMLQIDDPLPTDNTGTGPTATFAAGCPTGQLTLEQIALAKASRAFAATRSATEAVEHVKIPLPSTFGAAMLHSRQLESLLWKEYQLRQGQANDALQGVRVSIANLSFEYSKKLRKIKKSKVKKTRAWAGIQSVGRVLHHHRLLYAHAVRALEKLGDPDRTIGTLYKPLEVKDMQANTAIADPNAPGQRNMRPAWFWGSDLSGNMEDNSRMVEFHRVNWLRVRARYHRWREEFNITSHEMEWVTRYFLFQTRKWAGWRELARGEGKDGHVCYAEGQMDIWMRLAEDANKRFSIANFHYQCGQQCTSGGMTLRRYHTVGTNFITPSALASPRCTAAPVAAFFQLFPRGVVTVVITVTAMCGSHDHIALDQIRNIAFEDKEDSWTESPEKHMWWTKGLRAEGERLALAIGYHVADGSVVKIPAWVSSFMHATHVQDKEFAILPPLDLLPNTTYPDDPSRIVSSYHADWWNTEENPCLPKPYSKEEMKAFDAWLQLVDQPLSIDSQSRPLGPIPQDISASAARAFKCLQSALIRIEVVMANWRDARKAARWRIGTLEALLEKVHQGSTICGRRNLQSIVGAIASINRTTGIYSVRGATAVPWVHRAAEAFSTWSAVGDSAATAACTAGTLSLGWYGC</sequence>
<evidence type="ECO:0000313" key="4">
    <source>
        <dbReference type="Proteomes" id="UP000001194"/>
    </source>
</evidence>
<dbReference type="InterPro" id="IPR040521">
    <property type="entry name" value="KDZ"/>
</dbReference>
<evidence type="ECO:0000313" key="3">
    <source>
        <dbReference type="EMBL" id="EDR04662.1"/>
    </source>
</evidence>
<evidence type="ECO:0000256" key="1">
    <source>
        <dbReference type="SAM" id="MobiDB-lite"/>
    </source>
</evidence>
<organism evidence="4">
    <name type="scientific">Laccaria bicolor (strain S238N-H82 / ATCC MYA-4686)</name>
    <name type="common">Bicoloured deceiver</name>
    <name type="synonym">Laccaria laccata var. bicolor</name>
    <dbReference type="NCBI Taxonomy" id="486041"/>
    <lineage>
        <taxon>Eukaryota</taxon>
        <taxon>Fungi</taxon>
        <taxon>Dikarya</taxon>
        <taxon>Basidiomycota</taxon>
        <taxon>Agaricomycotina</taxon>
        <taxon>Agaricomycetes</taxon>
        <taxon>Agaricomycetidae</taxon>
        <taxon>Agaricales</taxon>
        <taxon>Agaricineae</taxon>
        <taxon>Hydnangiaceae</taxon>
        <taxon>Laccaria</taxon>
    </lineage>
</organism>
<feature type="region of interest" description="Disordered" evidence="1">
    <location>
        <begin position="264"/>
        <end position="295"/>
    </location>
</feature>
<dbReference type="Pfam" id="PF18758">
    <property type="entry name" value="KDZ"/>
    <property type="match status" value="1"/>
</dbReference>
<dbReference type="OrthoDB" id="3257768at2759"/>
<dbReference type="InterPro" id="IPR041457">
    <property type="entry name" value="CxC2_KDZ-assoc"/>
</dbReference>
<accession>B0DLK2</accession>
<dbReference type="GeneID" id="6080386"/>